<name>A0A4D7DX07_9HYPH</name>
<proteinExistence type="predicted"/>
<reference evidence="1 3" key="1">
    <citation type="submission" date="2019-04" db="EMBL/GenBank/DDBJ databases">
        <title>Complete genome sequence of Agrobacterium larrymoorei CFBP5473.</title>
        <authorList>
            <person name="Haryono M."/>
            <person name="Chou L."/>
            <person name="Lin Y.-C."/>
            <person name="Lai E.-M."/>
            <person name="Kuo C.-H."/>
        </authorList>
    </citation>
    <scope>NUCLEOTIDE SEQUENCE [LARGE SCALE GENOMIC DNA]</scope>
    <source>
        <strain evidence="1 3">CFBP5473</strain>
    </source>
</reference>
<evidence type="ECO:0000313" key="4">
    <source>
        <dbReference type="Proteomes" id="UP000826513"/>
    </source>
</evidence>
<dbReference type="STRING" id="1367849.GCA_000518585_00902"/>
<evidence type="ECO:0008006" key="5">
    <source>
        <dbReference type="Google" id="ProtNLM"/>
    </source>
</evidence>
<evidence type="ECO:0000313" key="3">
    <source>
        <dbReference type="Proteomes" id="UP000298545"/>
    </source>
</evidence>
<dbReference type="Proteomes" id="UP000298545">
    <property type="component" value="Chromosome circular"/>
</dbReference>
<protein>
    <recommendedName>
        <fullName evidence="5">Endonuclease</fullName>
    </recommendedName>
</protein>
<dbReference type="OrthoDB" id="8444337at2"/>
<dbReference type="KEGG" id="alf:CFBP5473_12945"/>
<gene>
    <name evidence="1" type="ORF">CFBP5473_12945</name>
    <name evidence="2" type="ORF">J5285_06795</name>
</gene>
<evidence type="ECO:0000313" key="1">
    <source>
        <dbReference type="EMBL" id="QCI98722.1"/>
    </source>
</evidence>
<organism evidence="1 3">
    <name type="scientific">Agrobacterium larrymoorei</name>
    <dbReference type="NCBI Taxonomy" id="160699"/>
    <lineage>
        <taxon>Bacteria</taxon>
        <taxon>Pseudomonadati</taxon>
        <taxon>Pseudomonadota</taxon>
        <taxon>Alphaproteobacteria</taxon>
        <taxon>Hyphomicrobiales</taxon>
        <taxon>Rhizobiaceae</taxon>
        <taxon>Rhizobium/Agrobacterium group</taxon>
        <taxon>Agrobacterium</taxon>
    </lineage>
</organism>
<dbReference type="RefSeq" id="WP_027673784.1">
    <property type="nucleotide sequence ID" value="NZ_CP039691.1"/>
</dbReference>
<accession>A0A4D7DX07</accession>
<sequence>MNTTKGKPSLKVTYNLDRIVRAIQLSGDAMSRTKLRNQLQLTDDELNAALDHGCNEKFLQKGDYNFYAVKKPFVISEERFYPAVEIGLKRLWVAENFHENEFYLEETANKDSKIAGRWTRPDFTMISHKKFAWTIGHEFDVVTFEVKRPDSCNVLAVFEALSHATAATRAYVVFPIDASEWAKSDPAQEARVKDECSRHGVGLILIENVYIDPQPVHVIKAVKREIDHERCSNFLEAVVSTEGKQRISVWK</sequence>
<reference evidence="2 4" key="2">
    <citation type="submission" date="2021-03" db="EMBL/GenBank/DDBJ databases">
        <title>Rapid diversification of plasmids in a genus of pathogenic and nitrogen fixing bacteria.</title>
        <authorList>
            <person name="Weisberg A.J."/>
            <person name="Miller M."/>
            <person name="Ream W."/>
            <person name="Grunwald N.J."/>
            <person name="Chang J.H."/>
        </authorList>
    </citation>
    <scope>NUCLEOTIDE SEQUENCE [LARGE SCALE GENOMIC DNA]</scope>
    <source>
        <strain evidence="2 4">AF3.44</strain>
    </source>
</reference>
<dbReference type="AlphaFoldDB" id="A0A4D7DX07"/>
<dbReference type="EMBL" id="CP072167">
    <property type="protein sequence ID" value="QYA08396.1"/>
    <property type="molecule type" value="Genomic_DNA"/>
</dbReference>
<evidence type="ECO:0000313" key="2">
    <source>
        <dbReference type="EMBL" id="QYA08396.1"/>
    </source>
</evidence>
<keyword evidence="4" id="KW-1185">Reference proteome</keyword>
<dbReference type="Proteomes" id="UP000826513">
    <property type="component" value="Chromosome 1"/>
</dbReference>
<dbReference type="EMBL" id="CP039691">
    <property type="protein sequence ID" value="QCI98722.1"/>
    <property type="molecule type" value="Genomic_DNA"/>
</dbReference>